<accession>A0A816RA59</accession>
<name>A0A816RA59_BRANA</name>
<evidence type="ECO:0000313" key="1">
    <source>
        <dbReference type="EMBL" id="CAF2071180.1"/>
    </source>
</evidence>
<dbReference type="AlphaFoldDB" id="A0A816RA59"/>
<dbReference type="EMBL" id="HG994365">
    <property type="protein sequence ID" value="CAF2071180.1"/>
    <property type="molecule type" value="Genomic_DNA"/>
</dbReference>
<gene>
    <name evidence="1" type="ORF">DARMORV10_C01P18820.1</name>
</gene>
<organism evidence="1">
    <name type="scientific">Brassica napus</name>
    <name type="common">Rape</name>
    <dbReference type="NCBI Taxonomy" id="3708"/>
    <lineage>
        <taxon>Eukaryota</taxon>
        <taxon>Viridiplantae</taxon>
        <taxon>Streptophyta</taxon>
        <taxon>Embryophyta</taxon>
        <taxon>Tracheophyta</taxon>
        <taxon>Spermatophyta</taxon>
        <taxon>Magnoliopsida</taxon>
        <taxon>eudicotyledons</taxon>
        <taxon>Gunneridae</taxon>
        <taxon>Pentapetalae</taxon>
        <taxon>rosids</taxon>
        <taxon>malvids</taxon>
        <taxon>Brassicales</taxon>
        <taxon>Brassicaceae</taxon>
        <taxon>Brassiceae</taxon>
        <taxon>Brassica</taxon>
    </lineage>
</organism>
<sequence>MTLLLGRPDSEKSTLLLALADKNLKLTEFAKPKPTELFRVSSVRPTTCLGEHQQTATCLKDLKAFAEAIDVVRDKGVAMAVAVAVAMAMASAEDIDATVHVQKFSEVKKAL</sequence>
<proteinExistence type="predicted"/>
<protein>
    <submittedName>
        <fullName evidence="1">(rape) hypothetical protein</fullName>
    </submittedName>
</protein>
<reference evidence="1" key="1">
    <citation type="submission" date="2021-01" db="EMBL/GenBank/DDBJ databases">
        <authorList>
            <consortium name="Genoscope - CEA"/>
            <person name="William W."/>
        </authorList>
    </citation>
    <scope>NUCLEOTIDE SEQUENCE</scope>
</reference>
<dbReference type="Proteomes" id="UP001295469">
    <property type="component" value="Chromosome C01"/>
</dbReference>